<protein>
    <submittedName>
        <fullName evidence="2">Uncharacterized protein</fullName>
    </submittedName>
</protein>
<dbReference type="AlphaFoldDB" id="G6AH17"/>
<evidence type="ECO:0000313" key="2">
    <source>
        <dbReference type="EMBL" id="EHG16201.1"/>
    </source>
</evidence>
<feature type="transmembrane region" description="Helical" evidence="1">
    <location>
        <begin position="20"/>
        <end position="40"/>
    </location>
</feature>
<keyword evidence="1" id="KW-1133">Transmembrane helix</keyword>
<dbReference type="Proteomes" id="UP000004597">
    <property type="component" value="Unassembled WGS sequence"/>
</dbReference>
<proteinExistence type="predicted"/>
<gene>
    <name evidence="2" type="ORF">HMPREF9138_01363</name>
</gene>
<accession>G6AH17</accession>
<dbReference type="HOGENOM" id="CLU_2619069_0_0_10"/>
<evidence type="ECO:0000256" key="1">
    <source>
        <dbReference type="SAM" id="Phobius"/>
    </source>
</evidence>
<name>G6AH17_9BACT</name>
<reference evidence="2 3" key="1">
    <citation type="submission" date="2011-10" db="EMBL/GenBank/DDBJ databases">
        <title>The Genome Sequence of Prevotella histicola F0411.</title>
        <authorList>
            <consortium name="The Broad Institute Genome Sequencing Platform"/>
            <person name="Earl A."/>
            <person name="Ward D."/>
            <person name="Feldgarden M."/>
            <person name="Gevers D."/>
            <person name="Izard J."/>
            <person name="Ganesan A."/>
            <person name="Blanton J.M."/>
            <person name="Baranova O.V."/>
            <person name="Tanner A.C."/>
            <person name="Mathney J.M.J."/>
            <person name="Dewhirst F.E."/>
            <person name="Young S.K."/>
            <person name="Zeng Q."/>
            <person name="Gargeya S."/>
            <person name="Fitzgerald M."/>
            <person name="Haas B."/>
            <person name="Abouelleil A."/>
            <person name="Alvarado L."/>
            <person name="Arachchi H.M."/>
            <person name="Berlin A."/>
            <person name="Brown A."/>
            <person name="Chapman S.B."/>
            <person name="Chen Z."/>
            <person name="Dunbar C."/>
            <person name="Freedman E."/>
            <person name="Gearin G."/>
            <person name="Gellesch M."/>
            <person name="Goldberg J."/>
            <person name="Griggs A."/>
            <person name="Gujja S."/>
            <person name="Heiman D."/>
            <person name="Howarth C."/>
            <person name="Larson L."/>
            <person name="Lui A."/>
            <person name="MacDonald P.J.P."/>
            <person name="Montmayeur A."/>
            <person name="Murphy C."/>
            <person name="Neiman D."/>
            <person name="Pearson M."/>
            <person name="Priest M."/>
            <person name="Roberts A."/>
            <person name="Saif S."/>
            <person name="Shea T."/>
            <person name="Shenoy N."/>
            <person name="Sisk P."/>
            <person name="Stolte C."/>
            <person name="Sykes S."/>
            <person name="Wortman J."/>
            <person name="Nusbaum C."/>
            <person name="Birren B."/>
        </authorList>
    </citation>
    <scope>NUCLEOTIDE SEQUENCE [LARGE SCALE GENOMIC DNA]</scope>
    <source>
        <strain evidence="2 3">F0411</strain>
    </source>
</reference>
<keyword evidence="3" id="KW-1185">Reference proteome</keyword>
<keyword evidence="1" id="KW-0812">Transmembrane</keyword>
<dbReference type="EMBL" id="AFXP01000010">
    <property type="protein sequence ID" value="EHG16201.1"/>
    <property type="molecule type" value="Genomic_DNA"/>
</dbReference>
<sequence length="78" mass="9123">MPFYNPLHNLLQHNKLQRRFLSIILEITKKTAFIFVLIFLNHIIPPPKVFSHAPNQCLSSTIEIRDGERCGIIQVEIR</sequence>
<evidence type="ECO:0000313" key="3">
    <source>
        <dbReference type="Proteomes" id="UP000004597"/>
    </source>
</evidence>
<organism evidence="2 3">
    <name type="scientific">Prevotella histicola F0411</name>
    <dbReference type="NCBI Taxonomy" id="857291"/>
    <lineage>
        <taxon>Bacteria</taxon>
        <taxon>Pseudomonadati</taxon>
        <taxon>Bacteroidota</taxon>
        <taxon>Bacteroidia</taxon>
        <taxon>Bacteroidales</taxon>
        <taxon>Prevotellaceae</taxon>
        <taxon>Prevotella</taxon>
    </lineage>
</organism>
<keyword evidence="1" id="KW-0472">Membrane</keyword>
<comment type="caution">
    <text evidence="2">The sequence shown here is derived from an EMBL/GenBank/DDBJ whole genome shotgun (WGS) entry which is preliminary data.</text>
</comment>